<feature type="transmembrane region" description="Helical" evidence="2">
    <location>
        <begin position="97"/>
        <end position="115"/>
    </location>
</feature>
<evidence type="ECO:0000313" key="4">
    <source>
        <dbReference type="EMBL" id="TGO40472.1"/>
    </source>
</evidence>
<dbReference type="Proteomes" id="UP000297814">
    <property type="component" value="Unassembled WGS sequence"/>
</dbReference>
<gene>
    <name evidence="4" type="ORF">BHYA_0036g00050</name>
</gene>
<comment type="caution">
    <text evidence="4">The sequence shown here is derived from an EMBL/GenBank/DDBJ whole genome shotgun (WGS) entry which is preliminary data.</text>
</comment>
<feature type="region of interest" description="Disordered" evidence="1">
    <location>
        <begin position="178"/>
        <end position="199"/>
    </location>
</feature>
<evidence type="ECO:0000256" key="2">
    <source>
        <dbReference type="SAM" id="Phobius"/>
    </source>
</evidence>
<keyword evidence="2" id="KW-1133">Transmembrane helix</keyword>
<keyword evidence="2" id="KW-0812">Transmembrane</keyword>
<feature type="chain" id="PRO_5021276379" evidence="3">
    <location>
        <begin position="23"/>
        <end position="199"/>
    </location>
</feature>
<organism evidence="4 5">
    <name type="scientific">Botrytis hyacinthi</name>
    <dbReference type="NCBI Taxonomy" id="278943"/>
    <lineage>
        <taxon>Eukaryota</taxon>
        <taxon>Fungi</taxon>
        <taxon>Dikarya</taxon>
        <taxon>Ascomycota</taxon>
        <taxon>Pezizomycotina</taxon>
        <taxon>Leotiomycetes</taxon>
        <taxon>Helotiales</taxon>
        <taxon>Sclerotiniaceae</taxon>
        <taxon>Botrytis</taxon>
    </lineage>
</organism>
<keyword evidence="5" id="KW-1185">Reference proteome</keyword>
<dbReference type="AlphaFoldDB" id="A0A4Z1GYD3"/>
<evidence type="ECO:0000256" key="3">
    <source>
        <dbReference type="SAM" id="SignalP"/>
    </source>
</evidence>
<accession>A0A4Z1GYD3</accession>
<keyword evidence="2" id="KW-0472">Membrane</keyword>
<reference evidence="4 5" key="1">
    <citation type="submission" date="2017-12" db="EMBL/GenBank/DDBJ databases">
        <title>Comparative genomics of Botrytis spp.</title>
        <authorList>
            <person name="Valero-Jimenez C.A."/>
            <person name="Tapia P."/>
            <person name="Veloso J."/>
            <person name="Silva-Moreno E."/>
            <person name="Staats M."/>
            <person name="Valdes J.H."/>
            <person name="Van Kan J.A.L."/>
        </authorList>
    </citation>
    <scope>NUCLEOTIDE SEQUENCE [LARGE SCALE GENOMIC DNA]</scope>
    <source>
        <strain evidence="4 5">Bh0001</strain>
    </source>
</reference>
<feature type="transmembrane region" description="Helical" evidence="2">
    <location>
        <begin position="70"/>
        <end position="91"/>
    </location>
</feature>
<feature type="signal peptide" evidence="3">
    <location>
        <begin position="1"/>
        <end position="22"/>
    </location>
</feature>
<keyword evidence="3" id="KW-0732">Signal</keyword>
<sequence>MESLGNYAAQLVGLALTPLALCVSLLPTGEVAQSSTSEPEINSASEYTNISSFRTQPIGSRHAIRGAIPMLIAGFFATLGQRVQILILQYMPEKFNISFSGSTAGFAIYSVCGLFRDCRKRADYNGQNAAIWPFYPSHGWQNTFTIKMVHHMSLEMGQAVAQYSQAPRRLIKPFLEPSRPASRAPVAHDLSIPPTSRPT</sequence>
<evidence type="ECO:0000256" key="1">
    <source>
        <dbReference type="SAM" id="MobiDB-lite"/>
    </source>
</evidence>
<evidence type="ECO:0000313" key="5">
    <source>
        <dbReference type="Proteomes" id="UP000297814"/>
    </source>
</evidence>
<protein>
    <submittedName>
        <fullName evidence="4">Uncharacterized protein</fullName>
    </submittedName>
</protein>
<name>A0A4Z1GYD3_9HELO</name>
<proteinExistence type="predicted"/>
<dbReference type="EMBL" id="PQXK01000036">
    <property type="protein sequence ID" value="TGO40472.1"/>
    <property type="molecule type" value="Genomic_DNA"/>
</dbReference>